<keyword evidence="3" id="KW-0285">Flavoprotein</keyword>
<keyword evidence="5" id="KW-0560">Oxidoreductase</keyword>
<evidence type="ECO:0000313" key="9">
    <source>
        <dbReference type="Proteomes" id="UP000284842"/>
    </source>
</evidence>
<comment type="similarity">
    <text evidence="2">Belongs to the oxygen-dependent FAD-linked oxidoreductase family.</text>
</comment>
<feature type="domain" description="FAD-binding PCMH-type" evidence="7">
    <location>
        <begin position="691"/>
        <end position="880"/>
    </location>
</feature>
<dbReference type="SUPFAM" id="SSF56176">
    <property type="entry name" value="FAD-binding/transporter-associated domain-like"/>
    <property type="match status" value="2"/>
</dbReference>
<evidence type="ECO:0000256" key="6">
    <source>
        <dbReference type="SAM" id="SignalP"/>
    </source>
</evidence>
<evidence type="ECO:0000313" key="8">
    <source>
        <dbReference type="EMBL" id="PPR00721.1"/>
    </source>
</evidence>
<dbReference type="Pfam" id="PF08031">
    <property type="entry name" value="BBE"/>
    <property type="match status" value="2"/>
</dbReference>
<dbReference type="Pfam" id="PF01565">
    <property type="entry name" value="FAD_binding_4"/>
    <property type="match status" value="2"/>
</dbReference>
<evidence type="ECO:0000256" key="5">
    <source>
        <dbReference type="ARBA" id="ARBA00023002"/>
    </source>
</evidence>
<accession>A0A409YCI7</accession>
<evidence type="ECO:0000256" key="4">
    <source>
        <dbReference type="ARBA" id="ARBA00022827"/>
    </source>
</evidence>
<dbReference type="InterPro" id="IPR016169">
    <property type="entry name" value="FAD-bd_PCMH_sub2"/>
</dbReference>
<keyword evidence="9" id="KW-1185">Reference proteome</keyword>
<dbReference type="Gene3D" id="3.40.462.20">
    <property type="match status" value="2"/>
</dbReference>
<dbReference type="InterPro" id="IPR016166">
    <property type="entry name" value="FAD-bd_PCMH"/>
</dbReference>
<dbReference type="PANTHER" id="PTHR42973">
    <property type="entry name" value="BINDING OXIDOREDUCTASE, PUTATIVE (AFU_ORTHOLOGUE AFUA_1G17690)-RELATED"/>
    <property type="match status" value="1"/>
</dbReference>
<dbReference type="Proteomes" id="UP000284842">
    <property type="component" value="Unassembled WGS sequence"/>
</dbReference>
<dbReference type="InterPro" id="IPR006094">
    <property type="entry name" value="Oxid_FAD_bind_N"/>
</dbReference>
<dbReference type="Gene3D" id="3.30.465.10">
    <property type="match status" value="4"/>
</dbReference>
<dbReference type="InterPro" id="IPR050416">
    <property type="entry name" value="FAD-linked_Oxidoreductase"/>
</dbReference>
<evidence type="ECO:0000259" key="7">
    <source>
        <dbReference type="PROSITE" id="PS51387"/>
    </source>
</evidence>
<dbReference type="GO" id="GO:0071949">
    <property type="term" value="F:FAD binding"/>
    <property type="evidence" value="ECO:0007669"/>
    <property type="project" value="InterPro"/>
</dbReference>
<dbReference type="AlphaFoldDB" id="A0A409YCI7"/>
<name>A0A409YCI7_9AGAR</name>
<dbReference type="InterPro" id="IPR012951">
    <property type="entry name" value="BBE"/>
</dbReference>
<keyword evidence="6" id="KW-0732">Signal</keyword>
<feature type="chain" id="PRO_5019273914" description="FAD-binding PCMH-type domain-containing protein" evidence="6">
    <location>
        <begin position="20"/>
        <end position="1159"/>
    </location>
</feature>
<feature type="signal peptide" evidence="6">
    <location>
        <begin position="1"/>
        <end position="19"/>
    </location>
</feature>
<organism evidence="8 9">
    <name type="scientific">Panaeolus cyanescens</name>
    <dbReference type="NCBI Taxonomy" id="181874"/>
    <lineage>
        <taxon>Eukaryota</taxon>
        <taxon>Fungi</taxon>
        <taxon>Dikarya</taxon>
        <taxon>Basidiomycota</taxon>
        <taxon>Agaricomycotina</taxon>
        <taxon>Agaricomycetes</taxon>
        <taxon>Agaricomycetidae</taxon>
        <taxon>Agaricales</taxon>
        <taxon>Agaricineae</taxon>
        <taxon>Galeropsidaceae</taxon>
        <taxon>Panaeolus</taxon>
    </lineage>
</organism>
<dbReference type="PROSITE" id="PS51387">
    <property type="entry name" value="FAD_PCMH"/>
    <property type="match status" value="2"/>
</dbReference>
<dbReference type="EMBL" id="NHTK01001297">
    <property type="protein sequence ID" value="PPR00721.1"/>
    <property type="molecule type" value="Genomic_DNA"/>
</dbReference>
<comment type="caution">
    <text evidence="8">The sequence shown here is derived from an EMBL/GenBank/DDBJ whole genome shotgun (WGS) entry which is preliminary data.</text>
</comment>
<dbReference type="InParanoid" id="A0A409YCI7"/>
<dbReference type="STRING" id="181874.A0A409YCI7"/>
<dbReference type="PANTHER" id="PTHR42973:SF39">
    <property type="entry name" value="FAD-BINDING PCMH-TYPE DOMAIN-CONTAINING PROTEIN"/>
    <property type="match status" value="1"/>
</dbReference>
<evidence type="ECO:0000256" key="1">
    <source>
        <dbReference type="ARBA" id="ARBA00001974"/>
    </source>
</evidence>
<dbReference type="InterPro" id="IPR036318">
    <property type="entry name" value="FAD-bd_PCMH-like_sf"/>
</dbReference>
<evidence type="ECO:0000256" key="3">
    <source>
        <dbReference type="ARBA" id="ARBA00022630"/>
    </source>
</evidence>
<evidence type="ECO:0000256" key="2">
    <source>
        <dbReference type="ARBA" id="ARBA00005466"/>
    </source>
</evidence>
<dbReference type="GO" id="GO:0016491">
    <property type="term" value="F:oxidoreductase activity"/>
    <property type="evidence" value="ECO:0007669"/>
    <property type="project" value="UniProtKB-KW"/>
</dbReference>
<feature type="domain" description="FAD-binding PCMH-type" evidence="7">
    <location>
        <begin position="128"/>
        <end position="314"/>
    </location>
</feature>
<protein>
    <recommendedName>
        <fullName evidence="7">FAD-binding PCMH-type domain-containing protein</fullName>
    </recommendedName>
</protein>
<proteinExistence type="inferred from homology"/>
<comment type="cofactor">
    <cofactor evidence="1">
        <name>FAD</name>
        <dbReference type="ChEBI" id="CHEBI:57692"/>
    </cofactor>
</comment>
<sequence length="1159" mass="124316">MLGLSYLTLALALATYTTASPVEPKTVCKCLPGQSCFPSPSTIAAFESTLAQPLIHPRPMGSVCFPNDPTFNALECDAVKAKWHNGAFRTSVPQAAQFINWETMINSTAVDQCDPFGDVNAPGNTCFQGRVPWGVVNVTSIADIQKTVKFAAQHNLKLIVKNTGHENLGRSFGQQSIMLWTHNMQDIKFSNSFVPKGAPSGTQGVTAVTIEPGVQWGTLYKAVADKGQLVVGGIGAGGSVGAGGGWPMGGGHSVLSPFYGLGVDNIVEETVVLPNGDHVTANLYTNPDLFWALRGGGGPSFGILTSVTYRTHPAPPVTADTATEAGRLELFKEWVKIHPDIVDAGWAGFWPYSGTQFFLTLMAMGNPPTNPKATATLQGFYDKIATIPGVSIDLEVTKPYTGFQQWYDDNFIHSQNGIGFNYTVGDFSGVPAAVSSVLIPRTSFETKADDLAVALAELTDARPFLVGGGVVSKVDPDAMAVNPAFRSMLSDITIALSWNVTTATPQEVHAVEQTVTDWANGIRDVTKSPGAYVNEAEILIPNFQEAYWGNHYPRLRAFKQSIDPNDLLIVRQALALATYTTASPVEPKTVCKCLPGQACFPSPSTIAAFKSTLSQPLIHPRPMGSVCFPNDPTFNALECDAVKAKWHNGAFRTSVPQAAQFINWETMINSTAVDQCDPFGDVNAPGNTCFQGRVPWGVVNVTSIADIQKTVKFAGQHNLKLIVKNTGRVLHENLGRSFGQQSIMLWTHNMQDIKFSSSFIPKGAPSGTQGVTAVTIEPGVQWGTLYKAVADKGQLVVGGIGAGGSVGAGGGWPMGGGHSVLSPFYGLGVDNIVEETVVLPSGEHVTANLYTNPDLFWALRGGGGPSFGILTSVTYRTHPAPPVTAAFLVANTATEEGRLGLFKEWVKIHPDIVDAGWAGFWPYSGTQFFLTLMAMGNPPTNPKATATLQGFYDKIATIPGVSIDLEVTKPYTGFQQWYDDNFIHSQNGIGFNYTVGDFSGVPAAVSSVLIPRTSFETNTDDLAEALAELTDARPFLVGGGVVSKVDPDAMAVNPAFRSMLSDITIALSWNVTTATPQEVHAVEQTVTDWANGIRDVTKSPGAYVNEAEILIPNFQEAYWGNHYPRLRAFKQSIDPNDLLIVRQGVNSEGWDDEIMCKTL</sequence>
<dbReference type="OrthoDB" id="9983560at2759"/>
<gene>
    <name evidence="8" type="ORF">CVT24_000957</name>
</gene>
<reference evidence="8 9" key="1">
    <citation type="journal article" date="2018" name="Evol. Lett.">
        <title>Horizontal gene cluster transfer increased hallucinogenic mushroom diversity.</title>
        <authorList>
            <person name="Reynolds H.T."/>
            <person name="Vijayakumar V."/>
            <person name="Gluck-Thaler E."/>
            <person name="Korotkin H.B."/>
            <person name="Matheny P.B."/>
            <person name="Slot J.C."/>
        </authorList>
    </citation>
    <scope>NUCLEOTIDE SEQUENCE [LARGE SCALE GENOMIC DNA]</scope>
    <source>
        <strain evidence="8 9">2629</strain>
    </source>
</reference>
<keyword evidence="4" id="KW-0274">FAD</keyword>